<dbReference type="EMBL" id="JAFEJA010000003">
    <property type="protein sequence ID" value="MBM9624655.1"/>
    <property type="molecule type" value="Genomic_DNA"/>
</dbReference>
<keyword evidence="2" id="KW-1185">Reference proteome</keyword>
<organism evidence="1 2">
    <name type="scientific">Streptomyces zhihengii</name>
    <dbReference type="NCBI Taxonomy" id="1818004"/>
    <lineage>
        <taxon>Bacteria</taxon>
        <taxon>Bacillati</taxon>
        <taxon>Actinomycetota</taxon>
        <taxon>Actinomycetes</taxon>
        <taxon>Kitasatosporales</taxon>
        <taxon>Streptomycetaceae</taxon>
        <taxon>Streptomyces</taxon>
    </lineage>
</organism>
<evidence type="ECO:0008006" key="3">
    <source>
        <dbReference type="Google" id="ProtNLM"/>
    </source>
</evidence>
<name>A0ABS2V4H1_9ACTN</name>
<geneLocation type="plasmid" evidence="1">
    <name>unnamed1</name>
</geneLocation>
<dbReference type="Gene3D" id="1.10.10.10">
    <property type="entry name" value="Winged helix-like DNA-binding domain superfamily/Winged helix DNA-binding domain"/>
    <property type="match status" value="1"/>
</dbReference>
<dbReference type="InterPro" id="IPR036388">
    <property type="entry name" value="WH-like_DNA-bd_sf"/>
</dbReference>
<evidence type="ECO:0000313" key="2">
    <source>
        <dbReference type="Proteomes" id="UP000664109"/>
    </source>
</evidence>
<dbReference type="InterPro" id="IPR013324">
    <property type="entry name" value="RNA_pol_sigma_r3/r4-like"/>
</dbReference>
<reference evidence="1 2" key="1">
    <citation type="journal article" date="2016" name="Arch. Microbiol.">
        <title>Streptomyces zhihengii sp. nov., isolated from rhizospheric soil of Psammosilene tunicoides.</title>
        <authorList>
            <person name="Huang M.J."/>
            <person name="Fei J.J."/>
            <person name="Salam N."/>
            <person name="Kim C.J."/>
            <person name="Hozzein W.N."/>
            <person name="Xiao M."/>
            <person name="Huang H.Q."/>
            <person name="Li W.J."/>
        </authorList>
    </citation>
    <scope>NUCLEOTIDE SEQUENCE [LARGE SCALE GENOMIC DNA]</scope>
    <source>
        <strain evidence="1 2">YIM T102</strain>
    </source>
</reference>
<proteinExistence type="predicted"/>
<keyword evidence="1" id="KW-0614">Plasmid</keyword>
<dbReference type="SUPFAM" id="SSF88659">
    <property type="entry name" value="Sigma3 and sigma4 domains of RNA polymerase sigma factors"/>
    <property type="match status" value="1"/>
</dbReference>
<comment type="caution">
    <text evidence="1">The sequence shown here is derived from an EMBL/GenBank/DDBJ whole genome shotgun (WGS) entry which is preliminary data.</text>
</comment>
<accession>A0ABS2V4H1</accession>
<dbReference type="RefSeq" id="WP_205378808.1">
    <property type="nucleotide sequence ID" value="NZ_JAFEJA010000003.1"/>
</dbReference>
<evidence type="ECO:0000313" key="1">
    <source>
        <dbReference type="EMBL" id="MBM9624655.1"/>
    </source>
</evidence>
<sequence>MRPRAALAATDLGYAAFTERNHPRYTRYAHARLAQAAHVTAAVNATLMYAQEDWYWLLGQPSLAADVWEELRYQVRAVSGAGSAQDPDVNRLYDRLPENSADSVLLCHRLGFAVGEAAELMGLEIATVHAGLAVAHRALPQPAERGSRTHS</sequence>
<gene>
    <name evidence="1" type="ORF">JE024_39675</name>
</gene>
<protein>
    <recommendedName>
        <fullName evidence="3">RNA polymerase sigma factor 70 region 4 type 2 domain-containing protein</fullName>
    </recommendedName>
</protein>
<dbReference type="Proteomes" id="UP000664109">
    <property type="component" value="Unassembled WGS sequence"/>
</dbReference>